<dbReference type="InterPro" id="IPR004006">
    <property type="entry name" value="DhaK_dom"/>
</dbReference>
<dbReference type="Proteomes" id="UP001215598">
    <property type="component" value="Unassembled WGS sequence"/>
</dbReference>
<dbReference type="Gene3D" id="3.30.1180.20">
    <property type="entry name" value="Dihydroxyacetone kinase, domain 2"/>
    <property type="match status" value="1"/>
</dbReference>
<evidence type="ECO:0000313" key="2">
    <source>
        <dbReference type="EMBL" id="KAJ7783152.1"/>
    </source>
</evidence>
<comment type="caution">
    <text evidence="2">The sequence shown here is derived from an EMBL/GenBank/DDBJ whole genome shotgun (WGS) entry which is preliminary data.</text>
</comment>
<feature type="domain" description="DhaK" evidence="1">
    <location>
        <begin position="1"/>
        <end position="126"/>
    </location>
</feature>
<dbReference type="GO" id="GO:0004371">
    <property type="term" value="F:glycerone kinase activity"/>
    <property type="evidence" value="ECO:0007669"/>
    <property type="project" value="InterPro"/>
</dbReference>
<dbReference type="GO" id="GO:0019563">
    <property type="term" value="P:glycerol catabolic process"/>
    <property type="evidence" value="ECO:0007669"/>
    <property type="project" value="TreeGrafter"/>
</dbReference>
<dbReference type="GO" id="GO:0005829">
    <property type="term" value="C:cytosol"/>
    <property type="evidence" value="ECO:0007669"/>
    <property type="project" value="TreeGrafter"/>
</dbReference>
<dbReference type="InterPro" id="IPR050861">
    <property type="entry name" value="Dihydroxyacetone_Kinase"/>
</dbReference>
<accession>A0AAD7KEP8</accession>
<dbReference type="Pfam" id="PF02733">
    <property type="entry name" value="Dak1"/>
    <property type="match status" value="1"/>
</dbReference>
<dbReference type="PANTHER" id="PTHR28629">
    <property type="entry name" value="TRIOKINASE/FMN CYCLASE"/>
    <property type="match status" value="1"/>
</dbReference>
<name>A0AAD7KEP8_9AGAR</name>
<sequence>RRCPEFPPSKSIPRLLDYVTSTTDAERGFLTFQTDGKDEVVLLVNNLGGLSELEIGGVVRAARDELANRQIGVSRVIAGTFMMSLNMPGFSISLVLLPRASDESAGVPKTSKLLSLLDARAWAPGWRWTAAAP</sequence>
<dbReference type="SUPFAM" id="SSF82549">
    <property type="entry name" value="DAK1/DegV-like"/>
    <property type="match status" value="1"/>
</dbReference>
<reference evidence="2" key="1">
    <citation type="submission" date="2023-03" db="EMBL/GenBank/DDBJ databases">
        <title>Massive genome expansion in bonnet fungi (Mycena s.s.) driven by repeated elements and novel gene families across ecological guilds.</title>
        <authorList>
            <consortium name="Lawrence Berkeley National Laboratory"/>
            <person name="Harder C.B."/>
            <person name="Miyauchi S."/>
            <person name="Viragh M."/>
            <person name="Kuo A."/>
            <person name="Thoen E."/>
            <person name="Andreopoulos B."/>
            <person name="Lu D."/>
            <person name="Skrede I."/>
            <person name="Drula E."/>
            <person name="Henrissat B."/>
            <person name="Morin E."/>
            <person name="Kohler A."/>
            <person name="Barry K."/>
            <person name="LaButti K."/>
            <person name="Morin E."/>
            <person name="Salamov A."/>
            <person name="Lipzen A."/>
            <person name="Mereny Z."/>
            <person name="Hegedus B."/>
            <person name="Baldrian P."/>
            <person name="Stursova M."/>
            <person name="Weitz H."/>
            <person name="Taylor A."/>
            <person name="Grigoriev I.V."/>
            <person name="Nagy L.G."/>
            <person name="Martin F."/>
            <person name="Kauserud H."/>
        </authorList>
    </citation>
    <scope>NUCLEOTIDE SEQUENCE</scope>
    <source>
        <strain evidence="2">CBHHK182m</strain>
    </source>
</reference>
<feature type="non-terminal residue" evidence="2">
    <location>
        <position position="1"/>
    </location>
</feature>
<evidence type="ECO:0000259" key="1">
    <source>
        <dbReference type="PROSITE" id="PS51481"/>
    </source>
</evidence>
<feature type="non-terminal residue" evidence="2">
    <location>
        <position position="133"/>
    </location>
</feature>
<gene>
    <name evidence="2" type="ORF">B0H16DRAFT_1266149</name>
</gene>
<keyword evidence="3" id="KW-1185">Reference proteome</keyword>
<dbReference type="PANTHER" id="PTHR28629:SF14">
    <property type="entry name" value="DIHYDROXYACETONE KINASE 1"/>
    <property type="match status" value="1"/>
</dbReference>
<dbReference type="AlphaFoldDB" id="A0AAD7KEP8"/>
<dbReference type="PROSITE" id="PS51481">
    <property type="entry name" value="DHAK"/>
    <property type="match status" value="1"/>
</dbReference>
<proteinExistence type="predicted"/>
<evidence type="ECO:0000313" key="3">
    <source>
        <dbReference type="Proteomes" id="UP001215598"/>
    </source>
</evidence>
<dbReference type="EMBL" id="JARKIB010000003">
    <property type="protein sequence ID" value="KAJ7783152.1"/>
    <property type="molecule type" value="Genomic_DNA"/>
</dbReference>
<organism evidence="2 3">
    <name type="scientific">Mycena metata</name>
    <dbReference type="NCBI Taxonomy" id="1033252"/>
    <lineage>
        <taxon>Eukaryota</taxon>
        <taxon>Fungi</taxon>
        <taxon>Dikarya</taxon>
        <taxon>Basidiomycota</taxon>
        <taxon>Agaricomycotina</taxon>
        <taxon>Agaricomycetes</taxon>
        <taxon>Agaricomycetidae</taxon>
        <taxon>Agaricales</taxon>
        <taxon>Marasmiineae</taxon>
        <taxon>Mycenaceae</taxon>
        <taxon>Mycena</taxon>
    </lineage>
</organism>
<protein>
    <submittedName>
        <fullName evidence="2">Dak1 domain-containing protein</fullName>
    </submittedName>
</protein>